<comment type="caution">
    <text evidence="1">The sequence shown here is derived from an EMBL/GenBank/DDBJ whole genome shotgun (WGS) entry which is preliminary data.</text>
</comment>
<sequence length="429" mass="48427">MAGVYQRRTSNAIPKPSDLPGFASARIPINESVNGLICTRDFYTAIPRSWLAKKAKKEDPDLAFFLPGTLNEEVFDLFFTLARIEKHKPSPSWDVKNVTSTFASLEDNLTPMDEPLRISQNHSMASTSAAAYYETFDVSDEVVTVTEPEVPPEHLTQSMSDTQADPPDNIVCESLQLTADPQGFQKQVMGKLCSMEKRQISWEGKLNSIEQVTDETRAFIVRQKLENGENVVGYSEFLQKHNVTLPFKDLKSFLDFDATIQKDVYEDLKNFFITTTPSNNEVKANLIKMSHTFFKREVLTNCTTSKPSGTKKVFKTTNFYACLYDAYVKVYCQPDSGKKSIRFDEEILIERLRKIIGNSGDREGGRALRTKTDKRSSLDSENSSFNQEIDAETRPPSKRKTTSVNEDTPCVSPTKRLVLEQIPQNSQSA</sequence>
<proteinExistence type="predicted"/>
<protein>
    <submittedName>
        <fullName evidence="1">Uncharacterized protein</fullName>
    </submittedName>
</protein>
<dbReference type="Proteomes" id="UP001239111">
    <property type="component" value="Chromosome 2"/>
</dbReference>
<reference evidence="1" key="1">
    <citation type="submission" date="2023-04" db="EMBL/GenBank/DDBJ databases">
        <title>A chromosome-level genome assembly of the parasitoid wasp Eretmocerus hayati.</title>
        <authorList>
            <person name="Zhong Y."/>
            <person name="Liu S."/>
            <person name="Liu Y."/>
        </authorList>
    </citation>
    <scope>NUCLEOTIDE SEQUENCE</scope>
    <source>
        <strain evidence="1">ZJU_SS_LIU_2023</strain>
    </source>
</reference>
<gene>
    <name evidence="1" type="ORF">QAD02_016388</name>
</gene>
<evidence type="ECO:0000313" key="2">
    <source>
        <dbReference type="Proteomes" id="UP001239111"/>
    </source>
</evidence>
<accession>A0ACC2PAY7</accession>
<organism evidence="1 2">
    <name type="scientific">Eretmocerus hayati</name>
    <dbReference type="NCBI Taxonomy" id="131215"/>
    <lineage>
        <taxon>Eukaryota</taxon>
        <taxon>Metazoa</taxon>
        <taxon>Ecdysozoa</taxon>
        <taxon>Arthropoda</taxon>
        <taxon>Hexapoda</taxon>
        <taxon>Insecta</taxon>
        <taxon>Pterygota</taxon>
        <taxon>Neoptera</taxon>
        <taxon>Endopterygota</taxon>
        <taxon>Hymenoptera</taxon>
        <taxon>Apocrita</taxon>
        <taxon>Proctotrupomorpha</taxon>
        <taxon>Chalcidoidea</taxon>
        <taxon>Aphelinidae</taxon>
        <taxon>Aphelininae</taxon>
        <taxon>Eretmocerus</taxon>
    </lineage>
</organism>
<name>A0ACC2PAY7_9HYME</name>
<dbReference type="EMBL" id="CM056742">
    <property type="protein sequence ID" value="KAJ8680601.1"/>
    <property type="molecule type" value="Genomic_DNA"/>
</dbReference>
<evidence type="ECO:0000313" key="1">
    <source>
        <dbReference type="EMBL" id="KAJ8680601.1"/>
    </source>
</evidence>
<keyword evidence="2" id="KW-1185">Reference proteome</keyword>